<dbReference type="RefSeq" id="WP_136403981.1">
    <property type="nucleotide sequence ID" value="NZ_SSNZ01000008.1"/>
</dbReference>
<gene>
    <name evidence="3" type="ORF">E6C50_14645</name>
</gene>
<evidence type="ECO:0000256" key="2">
    <source>
        <dbReference type="SAM" id="SignalP"/>
    </source>
</evidence>
<evidence type="ECO:0008006" key="5">
    <source>
        <dbReference type="Google" id="ProtNLM"/>
    </source>
</evidence>
<feature type="coiled-coil region" evidence="1">
    <location>
        <begin position="308"/>
        <end position="335"/>
    </location>
</feature>
<dbReference type="Proteomes" id="UP000307507">
    <property type="component" value="Unassembled WGS sequence"/>
</dbReference>
<evidence type="ECO:0000256" key="1">
    <source>
        <dbReference type="SAM" id="Coils"/>
    </source>
</evidence>
<keyword evidence="4" id="KW-1185">Reference proteome</keyword>
<keyword evidence="1" id="KW-0175">Coiled coil</keyword>
<comment type="caution">
    <text evidence="3">The sequence shown here is derived from an EMBL/GenBank/DDBJ whole genome shotgun (WGS) entry which is preliminary data.</text>
</comment>
<dbReference type="AlphaFoldDB" id="A0A4S3ZS84"/>
<organism evidence="3 4">
    <name type="scientific">Flavobacterium supellecticarium</name>
    <dbReference type="NCBI Taxonomy" id="2565924"/>
    <lineage>
        <taxon>Bacteria</taxon>
        <taxon>Pseudomonadati</taxon>
        <taxon>Bacteroidota</taxon>
        <taxon>Flavobacteriia</taxon>
        <taxon>Flavobacteriales</taxon>
        <taxon>Flavobacteriaceae</taxon>
        <taxon>Flavobacterium</taxon>
    </lineage>
</organism>
<reference evidence="3 4" key="1">
    <citation type="submission" date="2019-04" db="EMBL/GenBank/DDBJ databases">
        <title>Flavobacterium sp. nov. isolated from construction timber.</title>
        <authorList>
            <person name="Lin S.-Y."/>
            <person name="Chang C.-T."/>
            <person name="Young C.-C."/>
        </authorList>
    </citation>
    <scope>NUCLEOTIDE SEQUENCE [LARGE SCALE GENOMIC DNA]</scope>
    <source>
        <strain evidence="3 4">CC-CTC003</strain>
    </source>
</reference>
<dbReference type="EMBL" id="SSNZ01000008">
    <property type="protein sequence ID" value="THF48518.1"/>
    <property type="molecule type" value="Genomic_DNA"/>
</dbReference>
<dbReference type="OrthoDB" id="9808753at2"/>
<sequence>MKTKLLLTGFFLSGFLSLNAQNVASNSTVTSGGLQSGSNGEGNTFYGYQAGMSTNNITFSNNTFIGHSAGRTNTSGKQNVFIGNHSGIDNTTGTNNLFIGYGSGSNNTTGIQNTYIGSLAGAFAPGSTNTFIGYGSGRENDGNNNTFIGINAGAESRGSGNVLIGAYVALSYDIDNKLYIDNKETDTPLIWGDFTASQLKLNGKVGIGSTFGNFPTTAGGVNLNNYSLFVKGGILTEEVRVNLQSAWADYVFQPEYQLPTLNEVEKHIQEKGRLINVPSAAQIAEEGIALGEMIKIQQEKIEELTLYIIEQNKTNEKQAKDIEELKKLVNNLTNNK</sequence>
<evidence type="ECO:0000313" key="4">
    <source>
        <dbReference type="Proteomes" id="UP000307507"/>
    </source>
</evidence>
<protein>
    <recommendedName>
        <fullName evidence="5">TMF family protein</fullName>
    </recommendedName>
</protein>
<proteinExistence type="predicted"/>
<keyword evidence="2" id="KW-0732">Signal</keyword>
<evidence type="ECO:0000313" key="3">
    <source>
        <dbReference type="EMBL" id="THF48518.1"/>
    </source>
</evidence>
<feature type="signal peptide" evidence="2">
    <location>
        <begin position="1"/>
        <end position="20"/>
    </location>
</feature>
<name>A0A4S3ZS84_9FLAO</name>
<feature type="chain" id="PRO_5020227017" description="TMF family protein" evidence="2">
    <location>
        <begin position="21"/>
        <end position="336"/>
    </location>
</feature>
<accession>A0A4S3ZS84</accession>